<keyword evidence="2" id="KW-1185">Reference proteome</keyword>
<accession>A0A183FBJ3</accession>
<dbReference type="OrthoDB" id="5837276at2759"/>
<accession>A0A3P7YHK0</accession>
<protein>
    <submittedName>
        <fullName evidence="3">BHLH-MYC_N domain-containing protein</fullName>
    </submittedName>
</protein>
<evidence type="ECO:0000313" key="3">
    <source>
        <dbReference type="WBParaSite" id="HPBE_0000353501-mRNA-1"/>
    </source>
</evidence>
<dbReference type="EMBL" id="UZAH01010116">
    <property type="protein sequence ID" value="VDO36625.1"/>
    <property type="molecule type" value="Genomic_DNA"/>
</dbReference>
<reference evidence="1 2" key="1">
    <citation type="submission" date="2018-11" db="EMBL/GenBank/DDBJ databases">
        <authorList>
            <consortium name="Pathogen Informatics"/>
        </authorList>
    </citation>
    <scope>NUCLEOTIDE SEQUENCE [LARGE SCALE GENOMIC DNA]</scope>
</reference>
<name>A0A183FBJ3_HELPZ</name>
<dbReference type="WBParaSite" id="HPBE_0000353501-mRNA-1">
    <property type="protein sequence ID" value="HPBE_0000353501-mRNA-1"/>
    <property type="gene ID" value="HPBE_0000353501"/>
</dbReference>
<dbReference type="AlphaFoldDB" id="A0A183FBJ3"/>
<gene>
    <name evidence="1" type="ORF">HPBE_LOCUS3536</name>
</gene>
<organism evidence="2 3">
    <name type="scientific">Heligmosomoides polygyrus</name>
    <name type="common">Parasitic roundworm</name>
    <dbReference type="NCBI Taxonomy" id="6339"/>
    <lineage>
        <taxon>Eukaryota</taxon>
        <taxon>Metazoa</taxon>
        <taxon>Ecdysozoa</taxon>
        <taxon>Nematoda</taxon>
        <taxon>Chromadorea</taxon>
        <taxon>Rhabditida</taxon>
        <taxon>Rhabditina</taxon>
        <taxon>Rhabditomorpha</taxon>
        <taxon>Strongyloidea</taxon>
        <taxon>Heligmosomidae</taxon>
        <taxon>Heligmosomoides</taxon>
    </lineage>
</organism>
<proteinExistence type="predicted"/>
<dbReference type="Proteomes" id="UP000050761">
    <property type="component" value="Unassembled WGS sequence"/>
</dbReference>
<evidence type="ECO:0000313" key="1">
    <source>
        <dbReference type="EMBL" id="VDO36625.1"/>
    </source>
</evidence>
<sequence>MVTTYNRIYQEKLALRMAEAMQRKEDACAPSTLLEQSLEYLSSFVTFRKKSSCLTFIEVSSCERKGTRLVSFVPLAQLIDSEEEEEWVCLTLSFSFPIFVVDGSVVGGAPAVTCMASKVVGSFSTHASRAFHQSGVSEMVPVLSGVYKLPNSTV</sequence>
<reference evidence="3" key="2">
    <citation type="submission" date="2019-09" db="UniProtKB">
        <authorList>
            <consortium name="WormBaseParasite"/>
        </authorList>
    </citation>
    <scope>IDENTIFICATION</scope>
</reference>
<evidence type="ECO:0000313" key="2">
    <source>
        <dbReference type="Proteomes" id="UP000050761"/>
    </source>
</evidence>